<sequence>MAPKKQNSGSSQPSSSYNNRRFVSAAMEELYNHFVYKKKSLIMEWGLRLNENLHQDGLISELFNKRNWDKFTDNPKEAVVPHSKEEEDSSDIIDQICVPGMQWTSRQDDESVALTFQENTLNRYAKALHKFICANFMPTTWSHSPVPHHRVMSGGRCENRWGEKIADLNALINHKLISRYVCWTGSEPVPLGLGIDPHHHEVERQRQLHVVNFGTHFPPPRQAKMKLDHLNHVKKLPNKCPWPKYNEWFKTIMKKS</sequence>
<organism evidence="1 2">
    <name type="scientific">Ficus carica</name>
    <name type="common">Common fig</name>
    <dbReference type="NCBI Taxonomy" id="3494"/>
    <lineage>
        <taxon>Eukaryota</taxon>
        <taxon>Viridiplantae</taxon>
        <taxon>Streptophyta</taxon>
        <taxon>Embryophyta</taxon>
        <taxon>Tracheophyta</taxon>
        <taxon>Spermatophyta</taxon>
        <taxon>Magnoliopsida</taxon>
        <taxon>eudicotyledons</taxon>
        <taxon>Gunneridae</taxon>
        <taxon>Pentapetalae</taxon>
        <taxon>rosids</taxon>
        <taxon>fabids</taxon>
        <taxon>Rosales</taxon>
        <taxon>Moraceae</taxon>
        <taxon>Ficeae</taxon>
        <taxon>Ficus</taxon>
    </lineage>
</organism>
<name>A0AA88J2I3_FICCA</name>
<comment type="caution">
    <text evidence="1">The sequence shown here is derived from an EMBL/GenBank/DDBJ whole genome shotgun (WGS) entry which is preliminary data.</text>
</comment>
<reference evidence="1" key="1">
    <citation type="submission" date="2023-07" db="EMBL/GenBank/DDBJ databases">
        <title>draft genome sequence of fig (Ficus carica).</title>
        <authorList>
            <person name="Takahashi T."/>
            <person name="Nishimura K."/>
        </authorList>
    </citation>
    <scope>NUCLEOTIDE SEQUENCE</scope>
</reference>
<dbReference type="EMBL" id="BTGU01000095">
    <property type="protein sequence ID" value="GMN60082.1"/>
    <property type="molecule type" value="Genomic_DNA"/>
</dbReference>
<accession>A0AA88J2I3</accession>
<dbReference type="AlphaFoldDB" id="A0AA88J2I3"/>
<evidence type="ECO:0000313" key="1">
    <source>
        <dbReference type="EMBL" id="GMN60082.1"/>
    </source>
</evidence>
<dbReference type="Proteomes" id="UP001187192">
    <property type="component" value="Unassembled WGS sequence"/>
</dbReference>
<protein>
    <submittedName>
        <fullName evidence="1">Uncharacterized protein</fullName>
    </submittedName>
</protein>
<gene>
    <name evidence="1" type="ORF">TIFTF001_029173</name>
</gene>
<keyword evidence="2" id="KW-1185">Reference proteome</keyword>
<evidence type="ECO:0000313" key="2">
    <source>
        <dbReference type="Proteomes" id="UP001187192"/>
    </source>
</evidence>
<proteinExistence type="predicted"/>